<feature type="compositionally biased region" description="Low complexity" evidence="1">
    <location>
        <begin position="170"/>
        <end position="199"/>
    </location>
</feature>
<dbReference type="AlphaFoldDB" id="A0A9E6XUF5"/>
<feature type="compositionally biased region" description="Basic and acidic residues" evidence="1">
    <location>
        <begin position="200"/>
        <end position="222"/>
    </location>
</feature>
<gene>
    <name evidence="2" type="ORF">DSM104329_01017</name>
</gene>
<sequence length="298" mass="31399">MAEPSRPEDEIDALYGLRPGEFVGARDALAKRLRADGQPDAADAVRKLARPTVAAWAINALVRDEPEWTQALVTAGRRLEEAQQALVEHGDRDRWREANAAQRAAVDRLARLAEDLVREERGSVSAAVRDAIRETLHAATIDAGARDEVCAGRLAHELRAVGLLGGDLTAAAVPRPTGRTPAPAARSRRSSAGAQAQAEAARRAAAEQGARDALRRAEREASSAEAAAKRAAQGAERAAKAHAAAESALAEAQDAAERRGAELADAQQAERDAQNALEAAQTAVHAAQADLDRALSQS</sequence>
<feature type="compositionally biased region" description="Low complexity" evidence="1">
    <location>
        <begin position="223"/>
        <end position="253"/>
    </location>
</feature>
<feature type="compositionally biased region" description="Low complexity" evidence="1">
    <location>
        <begin position="276"/>
        <end position="289"/>
    </location>
</feature>
<dbReference type="Proteomes" id="UP001162834">
    <property type="component" value="Chromosome"/>
</dbReference>
<name>A0A9E6XUF5_9ACTN</name>
<organism evidence="2 3">
    <name type="scientific">Capillimicrobium parvum</name>
    <dbReference type="NCBI Taxonomy" id="2884022"/>
    <lineage>
        <taxon>Bacteria</taxon>
        <taxon>Bacillati</taxon>
        <taxon>Actinomycetota</taxon>
        <taxon>Thermoleophilia</taxon>
        <taxon>Solirubrobacterales</taxon>
        <taxon>Capillimicrobiaceae</taxon>
        <taxon>Capillimicrobium</taxon>
    </lineage>
</organism>
<evidence type="ECO:0000313" key="3">
    <source>
        <dbReference type="Proteomes" id="UP001162834"/>
    </source>
</evidence>
<accession>A0A9E6XUF5</accession>
<reference evidence="2" key="1">
    <citation type="journal article" date="2022" name="Int. J. Syst. Evol. Microbiol.">
        <title>Pseudomonas aegrilactucae sp. nov. and Pseudomonas morbosilactucae sp. nov., pathogens causing bacterial rot of lettuce in Japan.</title>
        <authorList>
            <person name="Sawada H."/>
            <person name="Fujikawa T."/>
            <person name="Satou M."/>
        </authorList>
    </citation>
    <scope>NUCLEOTIDE SEQUENCE</scope>
    <source>
        <strain evidence="2">0166_1</strain>
    </source>
</reference>
<evidence type="ECO:0000313" key="2">
    <source>
        <dbReference type="EMBL" id="UGS34638.1"/>
    </source>
</evidence>
<feature type="region of interest" description="Disordered" evidence="1">
    <location>
        <begin position="170"/>
        <end position="298"/>
    </location>
</feature>
<proteinExistence type="predicted"/>
<protein>
    <submittedName>
        <fullName evidence="2">Uncharacterized protein</fullName>
    </submittedName>
</protein>
<keyword evidence="3" id="KW-1185">Reference proteome</keyword>
<evidence type="ECO:0000256" key="1">
    <source>
        <dbReference type="SAM" id="MobiDB-lite"/>
    </source>
</evidence>
<feature type="compositionally biased region" description="Basic and acidic residues" evidence="1">
    <location>
        <begin position="255"/>
        <end position="273"/>
    </location>
</feature>
<dbReference type="KEGG" id="sbae:DSM104329_01017"/>
<dbReference type="EMBL" id="CP087164">
    <property type="protein sequence ID" value="UGS34638.1"/>
    <property type="molecule type" value="Genomic_DNA"/>
</dbReference>